<protein>
    <submittedName>
        <fullName evidence="9">Uncharacterized protein</fullName>
    </submittedName>
</protein>
<evidence type="ECO:0000256" key="5">
    <source>
        <dbReference type="ARBA" id="ARBA00023242"/>
    </source>
</evidence>
<feature type="domain" description="Pru" evidence="8">
    <location>
        <begin position="1"/>
        <end position="114"/>
    </location>
</feature>
<accession>G7E9B5</accession>
<sequence>MSSPSISLRAGRCQRRAETRWVDPLPERGLLYIEQEDDLTHLRWRDLATNAIVDDLILFPGDASFSKVSQSSTGRIYVLKFSSSSARHFYWLQDPSDSEDAAQTKRLNDLIVNDEQDEQDTTMASNADAGPSYIPATPAPAQSAAPSAPAAPRKPESTRGTSQMDQMRSILANLGQSPLAQQDEEPAYHLTDVLQPSRLLPLLRDEKTREALFPYLPTDFEPTEETLQRVIQGPEFRRAVASLDAALRTGALAPLVASFGLPPDAAMGVDAFLKAIQDKADKERPESMQE</sequence>
<keyword evidence="5" id="KW-0539">Nucleus</keyword>
<dbReference type="EMBL" id="BABT02000220">
    <property type="protein sequence ID" value="GAA99234.1"/>
    <property type="molecule type" value="Genomic_DNA"/>
</dbReference>
<dbReference type="InterPro" id="IPR038633">
    <property type="entry name" value="Rpn13/ADRM1_Pru_sf"/>
</dbReference>
<dbReference type="Gene3D" id="2.30.29.70">
    <property type="entry name" value="Proteasomal ubiquitin receptor Rpn13/ADRM1"/>
    <property type="match status" value="1"/>
</dbReference>
<dbReference type="GO" id="GO:0070628">
    <property type="term" value="F:proteasome binding"/>
    <property type="evidence" value="ECO:0007669"/>
    <property type="project" value="TreeGrafter"/>
</dbReference>
<dbReference type="InterPro" id="IPR006773">
    <property type="entry name" value="Rpn13/ADRM1"/>
</dbReference>
<keyword evidence="10" id="KW-1185">Reference proteome</keyword>
<dbReference type="Gene3D" id="1.10.2020.20">
    <property type="match status" value="1"/>
</dbReference>
<evidence type="ECO:0000259" key="7">
    <source>
        <dbReference type="PROSITE" id="PS51916"/>
    </source>
</evidence>
<evidence type="ECO:0000313" key="9">
    <source>
        <dbReference type="EMBL" id="GAA99234.1"/>
    </source>
</evidence>
<dbReference type="PANTHER" id="PTHR12225:SF0">
    <property type="entry name" value="PROTEASOMAL UBIQUITIN RECEPTOR ADRM1"/>
    <property type="match status" value="1"/>
</dbReference>
<dbReference type="PROSITE" id="PS51916">
    <property type="entry name" value="DEUBAD"/>
    <property type="match status" value="1"/>
</dbReference>
<proteinExistence type="predicted"/>
<dbReference type="eggNOG" id="KOG3037">
    <property type="taxonomic scope" value="Eukaryota"/>
</dbReference>
<dbReference type="PANTHER" id="PTHR12225">
    <property type="entry name" value="ADHESION REGULATING MOLECULE 1 110 KDA CELL MEMBRANE GLYCOPROTEIN"/>
    <property type="match status" value="1"/>
</dbReference>
<dbReference type="InterPro" id="IPR038108">
    <property type="entry name" value="RPN13_DEUBAD_sf"/>
</dbReference>
<dbReference type="FunCoup" id="G7E9B5">
    <property type="interactions" value="90"/>
</dbReference>
<evidence type="ECO:0000256" key="2">
    <source>
        <dbReference type="ARBA" id="ARBA00004496"/>
    </source>
</evidence>
<dbReference type="InterPro" id="IPR044867">
    <property type="entry name" value="DEUBAD_dom"/>
</dbReference>
<dbReference type="OMA" id="SNQRHFF"/>
<dbReference type="GO" id="GO:0008541">
    <property type="term" value="C:proteasome regulatory particle, lid subcomplex"/>
    <property type="evidence" value="ECO:0007669"/>
    <property type="project" value="TreeGrafter"/>
</dbReference>
<comment type="subcellular location">
    <subcellularLocation>
        <location evidence="2">Cytoplasm</location>
    </subcellularLocation>
    <subcellularLocation>
        <location evidence="1">Nucleus</location>
    </subcellularLocation>
</comment>
<evidence type="ECO:0000259" key="8">
    <source>
        <dbReference type="PROSITE" id="PS51917"/>
    </source>
</evidence>
<dbReference type="GO" id="GO:0005737">
    <property type="term" value="C:cytoplasm"/>
    <property type="evidence" value="ECO:0007669"/>
    <property type="project" value="UniProtKB-SubCell"/>
</dbReference>
<evidence type="ECO:0000256" key="1">
    <source>
        <dbReference type="ARBA" id="ARBA00004123"/>
    </source>
</evidence>
<dbReference type="Pfam" id="PF04683">
    <property type="entry name" value="Rpn13_ADRM1_Pru"/>
    <property type="match status" value="1"/>
</dbReference>
<dbReference type="FunFam" id="2.30.29.70:FF:000001">
    <property type="entry name" value="Proteasomal ubiquitin receptor ADRM1"/>
    <property type="match status" value="1"/>
</dbReference>
<evidence type="ECO:0000313" key="10">
    <source>
        <dbReference type="Proteomes" id="UP000009131"/>
    </source>
</evidence>
<name>G7E9B5_MIXOS</name>
<dbReference type="CDD" id="cd13314">
    <property type="entry name" value="PH_Rpn13"/>
    <property type="match status" value="1"/>
</dbReference>
<dbReference type="Proteomes" id="UP000009131">
    <property type="component" value="Unassembled WGS sequence"/>
</dbReference>
<dbReference type="RefSeq" id="XP_014568394.1">
    <property type="nucleotide sequence ID" value="XM_014712908.1"/>
</dbReference>
<evidence type="ECO:0000256" key="6">
    <source>
        <dbReference type="SAM" id="MobiDB-lite"/>
    </source>
</evidence>
<dbReference type="Pfam" id="PF16550">
    <property type="entry name" value="RPN13_C"/>
    <property type="match status" value="1"/>
</dbReference>
<evidence type="ECO:0000256" key="4">
    <source>
        <dbReference type="ARBA" id="ARBA00022942"/>
    </source>
</evidence>
<dbReference type="OrthoDB" id="340431at2759"/>
<reference evidence="9 10" key="1">
    <citation type="journal article" date="2011" name="J. Gen. Appl. Microbiol.">
        <title>Draft genome sequencing of the enigmatic basidiomycete Mixia osmundae.</title>
        <authorList>
            <person name="Nishida H."/>
            <person name="Nagatsuka Y."/>
            <person name="Sugiyama J."/>
        </authorList>
    </citation>
    <scope>NUCLEOTIDE SEQUENCE [LARGE SCALE GENOMIC DNA]</scope>
    <source>
        <strain evidence="10">CBS 9802 / IAM 14324 / JCM 22182 / KY 12970</strain>
    </source>
</reference>
<dbReference type="PROSITE" id="PS51917">
    <property type="entry name" value="PRU"/>
    <property type="match status" value="1"/>
</dbReference>
<keyword evidence="4" id="KW-0647">Proteasome</keyword>
<dbReference type="GO" id="GO:0005634">
    <property type="term" value="C:nucleus"/>
    <property type="evidence" value="ECO:0007669"/>
    <property type="project" value="UniProtKB-SubCell"/>
</dbReference>
<organism evidence="9 10">
    <name type="scientific">Mixia osmundae (strain CBS 9802 / IAM 14324 / JCM 22182 / KY 12970)</name>
    <dbReference type="NCBI Taxonomy" id="764103"/>
    <lineage>
        <taxon>Eukaryota</taxon>
        <taxon>Fungi</taxon>
        <taxon>Dikarya</taxon>
        <taxon>Basidiomycota</taxon>
        <taxon>Pucciniomycotina</taxon>
        <taxon>Mixiomycetes</taxon>
        <taxon>Mixiales</taxon>
        <taxon>Mixiaceae</taxon>
        <taxon>Mixia</taxon>
    </lineage>
</organism>
<dbReference type="GO" id="GO:0061133">
    <property type="term" value="F:endopeptidase activator activity"/>
    <property type="evidence" value="ECO:0007669"/>
    <property type="project" value="TreeGrafter"/>
</dbReference>
<feature type="compositionally biased region" description="Low complexity" evidence="6">
    <location>
        <begin position="135"/>
        <end position="151"/>
    </location>
</feature>
<keyword evidence="3" id="KW-0963">Cytoplasm</keyword>
<feature type="domain" description="DEUBAD" evidence="7">
    <location>
        <begin position="181"/>
        <end position="286"/>
    </location>
</feature>
<dbReference type="InterPro" id="IPR032368">
    <property type="entry name" value="RPN13_DEUBAD"/>
</dbReference>
<dbReference type="AlphaFoldDB" id="G7E9B5"/>
<feature type="region of interest" description="Disordered" evidence="6">
    <location>
        <begin position="112"/>
        <end position="164"/>
    </location>
</feature>
<dbReference type="InterPro" id="IPR044868">
    <property type="entry name" value="Rpn13/ADRM1_Pru"/>
</dbReference>
<dbReference type="STRING" id="764103.G7E9B5"/>
<dbReference type="InParanoid" id="G7E9B5"/>
<dbReference type="HOGENOM" id="CLU_041798_0_0_1"/>
<gene>
    <name evidence="9" type="primary">Mo05928</name>
    <name evidence="9" type="ORF">E5Q_05928</name>
</gene>
<reference evidence="9 10" key="2">
    <citation type="journal article" date="2012" name="Open Biol.">
        <title>Characteristics of nucleosomes and linker DNA regions on the genome of the basidiomycete Mixia osmundae revealed by mono- and dinucleosome mapping.</title>
        <authorList>
            <person name="Nishida H."/>
            <person name="Kondo S."/>
            <person name="Matsumoto T."/>
            <person name="Suzuki Y."/>
            <person name="Yoshikawa H."/>
            <person name="Taylor T.D."/>
            <person name="Sugiyama J."/>
        </authorList>
    </citation>
    <scope>NUCLEOTIDE SEQUENCE [LARGE SCALE GENOMIC DNA]</scope>
    <source>
        <strain evidence="10">CBS 9802 / IAM 14324 / JCM 22182 / KY 12970</strain>
    </source>
</reference>
<evidence type="ECO:0000256" key="3">
    <source>
        <dbReference type="ARBA" id="ARBA00022490"/>
    </source>
</evidence>
<comment type="caution">
    <text evidence="9">The sequence shown here is derived from an EMBL/GenBank/DDBJ whole genome shotgun (WGS) entry which is preliminary data.</text>
</comment>